<dbReference type="Pfam" id="PF02892">
    <property type="entry name" value="zf-BED"/>
    <property type="match status" value="1"/>
</dbReference>
<dbReference type="SMART" id="SM00614">
    <property type="entry name" value="ZnF_BED"/>
    <property type="match status" value="1"/>
</dbReference>
<evidence type="ECO:0000256" key="3">
    <source>
        <dbReference type="ARBA" id="ARBA00022833"/>
    </source>
</evidence>
<organism evidence="7 8">
    <name type="scientific">Daphnia magna</name>
    <dbReference type="NCBI Taxonomy" id="35525"/>
    <lineage>
        <taxon>Eukaryota</taxon>
        <taxon>Metazoa</taxon>
        <taxon>Ecdysozoa</taxon>
        <taxon>Arthropoda</taxon>
        <taxon>Crustacea</taxon>
        <taxon>Branchiopoda</taxon>
        <taxon>Diplostraca</taxon>
        <taxon>Cladocera</taxon>
        <taxon>Anomopoda</taxon>
        <taxon>Daphniidae</taxon>
        <taxon>Daphnia</taxon>
    </lineage>
</organism>
<name>A0ABQ9YZT6_9CRUS</name>
<dbReference type="EMBL" id="JAOYFB010000002">
    <property type="protein sequence ID" value="KAK4006184.1"/>
    <property type="molecule type" value="Genomic_DNA"/>
</dbReference>
<feature type="domain" description="BED-type" evidence="6">
    <location>
        <begin position="159"/>
        <end position="220"/>
    </location>
</feature>
<evidence type="ECO:0000259" key="6">
    <source>
        <dbReference type="PROSITE" id="PS50808"/>
    </source>
</evidence>
<keyword evidence="1" id="KW-0479">Metal-binding</keyword>
<protein>
    <recommendedName>
        <fullName evidence="6">BED-type domain-containing protein</fullName>
    </recommendedName>
</protein>
<accession>A0ABQ9YZT6</accession>
<keyword evidence="3" id="KW-0862">Zinc</keyword>
<evidence type="ECO:0000256" key="2">
    <source>
        <dbReference type="ARBA" id="ARBA00022771"/>
    </source>
</evidence>
<reference evidence="7 8" key="1">
    <citation type="journal article" date="2023" name="Nucleic Acids Res.">
        <title>The hologenome of Daphnia magna reveals possible DNA methylation and microbiome-mediated evolution of the host genome.</title>
        <authorList>
            <person name="Chaturvedi A."/>
            <person name="Li X."/>
            <person name="Dhandapani V."/>
            <person name="Marshall H."/>
            <person name="Kissane S."/>
            <person name="Cuenca-Cambronero M."/>
            <person name="Asole G."/>
            <person name="Calvet F."/>
            <person name="Ruiz-Romero M."/>
            <person name="Marangio P."/>
            <person name="Guigo R."/>
            <person name="Rago D."/>
            <person name="Mirbahai L."/>
            <person name="Eastwood N."/>
            <person name="Colbourne J.K."/>
            <person name="Zhou J."/>
            <person name="Mallon E."/>
            <person name="Orsini L."/>
        </authorList>
    </citation>
    <scope>NUCLEOTIDE SEQUENCE [LARGE SCALE GENOMIC DNA]</scope>
    <source>
        <strain evidence="7">LRV0_1</strain>
    </source>
</reference>
<comment type="caution">
    <text evidence="7">The sequence shown here is derived from an EMBL/GenBank/DDBJ whole genome shotgun (WGS) entry which is preliminary data.</text>
</comment>
<dbReference type="PROSITE" id="PS50808">
    <property type="entry name" value="ZF_BED"/>
    <property type="match status" value="1"/>
</dbReference>
<evidence type="ECO:0000313" key="7">
    <source>
        <dbReference type="EMBL" id="KAK4006184.1"/>
    </source>
</evidence>
<evidence type="ECO:0000256" key="5">
    <source>
        <dbReference type="SAM" id="MobiDB-lite"/>
    </source>
</evidence>
<feature type="region of interest" description="Disordered" evidence="5">
    <location>
        <begin position="127"/>
        <end position="147"/>
    </location>
</feature>
<evidence type="ECO:0000256" key="1">
    <source>
        <dbReference type="ARBA" id="ARBA00022723"/>
    </source>
</evidence>
<dbReference type="Proteomes" id="UP001234178">
    <property type="component" value="Unassembled WGS sequence"/>
</dbReference>
<evidence type="ECO:0000256" key="4">
    <source>
        <dbReference type="PROSITE-ProRule" id="PRU00027"/>
    </source>
</evidence>
<evidence type="ECO:0000313" key="8">
    <source>
        <dbReference type="Proteomes" id="UP001234178"/>
    </source>
</evidence>
<keyword evidence="8" id="KW-1185">Reference proteome</keyword>
<keyword evidence="2 4" id="KW-0863">Zinc-finger</keyword>
<proteinExistence type="predicted"/>
<sequence length="261" mass="29405">MMTSATCFSVTVTSQSGFTDSNSDSAVRQFMSTVYVKSWKSQVQLVLDIKTKYITIMKAIEVEQHSFHLEEILTGIILFLSFLYYLQKLVKLKQAIGVIMDDDEFQWPDEAPEVMIAADEVETGASNDENFVTDSNGEKADSNHQQPPLAATAKNTAIKQKSWVWDFFTIEIDQKDKKEKARCLLCKTKPKFLVMSATTSLSYHLTHAHKKTCPEDPSTSSSPNVAPNTMAKFTTTLSKEKIALITRAITNFMAWDLYPMN</sequence>
<gene>
    <name evidence="7" type="ORF">OUZ56_011339</name>
</gene>
<dbReference type="InterPro" id="IPR003656">
    <property type="entry name" value="Znf_BED"/>
</dbReference>